<name>A0A1I4X8T6_9FLAO</name>
<dbReference type="Proteomes" id="UP000199149">
    <property type="component" value="Unassembled WGS sequence"/>
</dbReference>
<organism evidence="3 4">
    <name type="scientific">Algoriella xinjiangensis</name>
    <dbReference type="NCBI Taxonomy" id="684065"/>
    <lineage>
        <taxon>Bacteria</taxon>
        <taxon>Pseudomonadati</taxon>
        <taxon>Bacteroidota</taxon>
        <taxon>Flavobacteriia</taxon>
        <taxon>Flavobacteriales</taxon>
        <taxon>Weeksellaceae</taxon>
        <taxon>Algoriella</taxon>
    </lineage>
</organism>
<dbReference type="AlphaFoldDB" id="A0A1I4X8T6"/>
<evidence type="ECO:0000256" key="2">
    <source>
        <dbReference type="SAM" id="Phobius"/>
    </source>
</evidence>
<dbReference type="RefSeq" id="WP_125112868.1">
    <property type="nucleotide sequence ID" value="NZ_FOUZ01000008.1"/>
</dbReference>
<sequence length="241" mass="28002">MKLFLTQQIDSIKVDASNWPLYVIIGLSILLCISLFFIIILISRNKKMESEKKNEKRNNLPSRQAIDPEGRKELEIKELKNKIKDLEESNKHLTKIIEDKKEIDKEIVEAKEIIEDEIAPTIILLDVESSTDLPKEKEIFYVNKVSKEGRFYLSSLTQSCSENSLYKITLIDDNNATFEFINQTKSIKYSLDIPHDILFPVCEQIEAFNQEAKAIITQTVGKLIKENDYWKVIEKAKIKYD</sequence>
<keyword evidence="2" id="KW-0812">Transmembrane</keyword>
<feature type="coiled-coil region" evidence="1">
    <location>
        <begin position="69"/>
        <end position="103"/>
    </location>
</feature>
<accession>A0A1I4X8T6</accession>
<protein>
    <submittedName>
        <fullName evidence="3">Uncharacterized protein</fullName>
    </submittedName>
</protein>
<keyword evidence="4" id="KW-1185">Reference proteome</keyword>
<keyword evidence="2" id="KW-0472">Membrane</keyword>
<evidence type="ECO:0000313" key="4">
    <source>
        <dbReference type="Proteomes" id="UP000199149"/>
    </source>
</evidence>
<evidence type="ECO:0000256" key="1">
    <source>
        <dbReference type="SAM" id="Coils"/>
    </source>
</evidence>
<keyword evidence="2" id="KW-1133">Transmembrane helix</keyword>
<dbReference type="STRING" id="684065.SAMN05421738_108155"/>
<reference evidence="4" key="1">
    <citation type="submission" date="2016-10" db="EMBL/GenBank/DDBJ databases">
        <authorList>
            <person name="Varghese N."/>
            <person name="Submissions S."/>
        </authorList>
    </citation>
    <scope>NUCLEOTIDE SEQUENCE [LARGE SCALE GENOMIC DNA]</scope>
    <source>
        <strain evidence="4">XJ109</strain>
    </source>
</reference>
<evidence type="ECO:0000313" key="3">
    <source>
        <dbReference type="EMBL" id="SFN22361.1"/>
    </source>
</evidence>
<dbReference type="OrthoDB" id="756885at2"/>
<keyword evidence="1" id="KW-0175">Coiled coil</keyword>
<gene>
    <name evidence="3" type="ORF">SAMN05421738_108155</name>
</gene>
<proteinExistence type="predicted"/>
<dbReference type="EMBL" id="FOUZ01000008">
    <property type="protein sequence ID" value="SFN22361.1"/>
    <property type="molecule type" value="Genomic_DNA"/>
</dbReference>
<feature type="transmembrane region" description="Helical" evidence="2">
    <location>
        <begin position="20"/>
        <end position="43"/>
    </location>
</feature>